<proteinExistence type="predicted"/>
<dbReference type="PANTHER" id="PTHR44520:SF2">
    <property type="entry name" value="RESPONSE REGULATOR RCP1"/>
    <property type="match status" value="1"/>
</dbReference>
<dbReference type="AlphaFoldDB" id="A0A6I4NPW9"/>
<dbReference type="Pfam" id="PF00072">
    <property type="entry name" value="Response_reg"/>
    <property type="match status" value="1"/>
</dbReference>
<evidence type="ECO:0000259" key="2">
    <source>
        <dbReference type="PROSITE" id="PS50110"/>
    </source>
</evidence>
<reference evidence="3 4" key="1">
    <citation type="submission" date="2019-12" db="EMBL/GenBank/DDBJ databases">
        <authorList>
            <person name="Kim Y.S."/>
        </authorList>
    </citation>
    <scope>NUCLEOTIDE SEQUENCE [LARGE SCALE GENOMIC DNA]</scope>
    <source>
        <strain evidence="3 4">GA093</strain>
    </source>
</reference>
<dbReference type="InterPro" id="IPR011006">
    <property type="entry name" value="CheY-like_superfamily"/>
</dbReference>
<dbReference type="Proteomes" id="UP000471501">
    <property type="component" value="Unassembled WGS sequence"/>
</dbReference>
<feature type="modified residue" description="4-aspartylphosphate" evidence="1">
    <location>
        <position position="69"/>
    </location>
</feature>
<comment type="caution">
    <text evidence="3">The sequence shown here is derived from an EMBL/GenBank/DDBJ whole genome shotgun (WGS) entry which is preliminary data.</text>
</comment>
<evidence type="ECO:0000313" key="3">
    <source>
        <dbReference type="EMBL" id="MWB96213.1"/>
    </source>
</evidence>
<feature type="domain" description="Response regulatory" evidence="2">
    <location>
        <begin position="12"/>
        <end position="139"/>
    </location>
</feature>
<dbReference type="InterPro" id="IPR001789">
    <property type="entry name" value="Sig_transdc_resp-reg_receiver"/>
</dbReference>
<name>A0A6I4NPW9_9FLAO</name>
<dbReference type="PROSITE" id="PS50110">
    <property type="entry name" value="RESPONSE_REGULATORY"/>
    <property type="match status" value="1"/>
</dbReference>
<organism evidence="3 4">
    <name type="scientific">Flavobacterium hydrocarbonoxydans</name>
    <dbReference type="NCBI Taxonomy" id="2683249"/>
    <lineage>
        <taxon>Bacteria</taxon>
        <taxon>Pseudomonadati</taxon>
        <taxon>Bacteroidota</taxon>
        <taxon>Flavobacteriia</taxon>
        <taxon>Flavobacteriales</taxon>
        <taxon>Flavobacteriaceae</taxon>
        <taxon>Flavobacterium</taxon>
    </lineage>
</organism>
<dbReference type="InterPro" id="IPR052893">
    <property type="entry name" value="TCS_response_regulator"/>
</dbReference>
<evidence type="ECO:0000256" key="1">
    <source>
        <dbReference type="PROSITE-ProRule" id="PRU00169"/>
    </source>
</evidence>
<dbReference type="Gene3D" id="3.40.50.2300">
    <property type="match status" value="1"/>
</dbReference>
<dbReference type="SUPFAM" id="SSF52172">
    <property type="entry name" value="CheY-like"/>
    <property type="match status" value="1"/>
</dbReference>
<gene>
    <name evidence="3" type="ORF">GON26_17765</name>
</gene>
<protein>
    <submittedName>
        <fullName evidence="3">Response regulator</fullName>
    </submittedName>
</protein>
<evidence type="ECO:0000313" key="4">
    <source>
        <dbReference type="Proteomes" id="UP000471501"/>
    </source>
</evidence>
<dbReference type="EMBL" id="WSTB01000011">
    <property type="protein sequence ID" value="MWB96213.1"/>
    <property type="molecule type" value="Genomic_DNA"/>
</dbReference>
<sequence length="145" mass="16992">MEENYTKPPFKKILVIDDNATDRYIAKRMAEKYHFAEEIVLHESAVEALEYIISLEATPHLLPQFIFLDINMPGMNGYEFLDEYSKLSETIKINCIIMMITTSLHPNDLERAESNPLVIRFLNKPIDKEKLIMIQEEFPLTNREN</sequence>
<keyword evidence="4" id="KW-1185">Reference proteome</keyword>
<keyword evidence="1" id="KW-0597">Phosphoprotein</keyword>
<dbReference type="SMART" id="SM00448">
    <property type="entry name" value="REC"/>
    <property type="match status" value="1"/>
</dbReference>
<dbReference type="PANTHER" id="PTHR44520">
    <property type="entry name" value="RESPONSE REGULATOR RCP1-RELATED"/>
    <property type="match status" value="1"/>
</dbReference>
<dbReference type="RefSeq" id="WP_160376113.1">
    <property type="nucleotide sequence ID" value="NZ_WSTB01000011.1"/>
</dbReference>
<dbReference type="GO" id="GO:0000160">
    <property type="term" value="P:phosphorelay signal transduction system"/>
    <property type="evidence" value="ECO:0007669"/>
    <property type="project" value="InterPro"/>
</dbReference>
<accession>A0A6I4NPW9</accession>